<dbReference type="GO" id="GO:0045010">
    <property type="term" value="P:actin nucleation"/>
    <property type="evidence" value="ECO:0007669"/>
    <property type="project" value="InterPro"/>
</dbReference>
<dbReference type="EMBL" id="UFQT01000439">
    <property type="protein sequence ID" value="SSX24327.1"/>
    <property type="molecule type" value="Genomic_DNA"/>
</dbReference>
<proteinExistence type="inferred from homology"/>
<comment type="similarity">
    <text evidence="1">Belongs to the formin homology family. Cappuccino subfamily.</text>
</comment>
<evidence type="ECO:0000313" key="4">
    <source>
        <dbReference type="EMBL" id="SSX24327.1"/>
    </source>
</evidence>
<dbReference type="PANTHER" id="PTHR45920">
    <property type="entry name" value="FORMIN HOMOLOGY 2 DOMAIN CONTAINING, ISOFORM I"/>
    <property type="match status" value="1"/>
</dbReference>
<reference evidence="4" key="1">
    <citation type="submission" date="2018-07" db="EMBL/GenBank/DDBJ databases">
        <authorList>
            <person name="Quirk P.G."/>
            <person name="Krulwich T.A."/>
        </authorList>
    </citation>
    <scope>NUCLEOTIDE SEQUENCE</scope>
</reference>
<dbReference type="PROSITE" id="PS51444">
    <property type="entry name" value="FH2"/>
    <property type="match status" value="1"/>
</dbReference>
<dbReference type="SMART" id="SM00498">
    <property type="entry name" value="FH2"/>
    <property type="match status" value="1"/>
</dbReference>
<dbReference type="InterPro" id="IPR042201">
    <property type="entry name" value="FH2_Formin_sf"/>
</dbReference>
<dbReference type="VEuPathDB" id="VectorBase:CSON010665"/>
<evidence type="ECO:0000259" key="3">
    <source>
        <dbReference type="PROSITE" id="PS51444"/>
    </source>
</evidence>
<feature type="compositionally biased region" description="Low complexity" evidence="2">
    <location>
        <begin position="921"/>
        <end position="930"/>
    </location>
</feature>
<dbReference type="Gene3D" id="1.20.58.2220">
    <property type="entry name" value="Formin, FH2 domain"/>
    <property type="match status" value="1"/>
</dbReference>
<accession>A0A336M7H3</accession>
<feature type="compositionally biased region" description="Polar residues" evidence="2">
    <location>
        <begin position="1"/>
        <end position="22"/>
    </location>
</feature>
<dbReference type="PRINTS" id="PR00828">
    <property type="entry name" value="FORMIN"/>
</dbReference>
<dbReference type="OMA" id="IMYPMEE"/>
<feature type="domain" description="FH2" evidence="3">
    <location>
        <begin position="491"/>
        <end position="923"/>
    </location>
</feature>
<feature type="region of interest" description="Disordered" evidence="2">
    <location>
        <begin position="915"/>
        <end position="952"/>
    </location>
</feature>
<feature type="region of interest" description="Disordered" evidence="2">
    <location>
        <begin position="368"/>
        <end position="404"/>
    </location>
</feature>
<feature type="region of interest" description="Disordered" evidence="2">
    <location>
        <begin position="1"/>
        <end position="37"/>
    </location>
</feature>
<organism evidence="4">
    <name type="scientific">Culicoides sonorensis</name>
    <name type="common">Biting midge</name>
    <dbReference type="NCBI Taxonomy" id="179676"/>
    <lineage>
        <taxon>Eukaryota</taxon>
        <taxon>Metazoa</taxon>
        <taxon>Ecdysozoa</taxon>
        <taxon>Arthropoda</taxon>
        <taxon>Hexapoda</taxon>
        <taxon>Insecta</taxon>
        <taxon>Pterygota</taxon>
        <taxon>Neoptera</taxon>
        <taxon>Endopterygota</taxon>
        <taxon>Diptera</taxon>
        <taxon>Nematocera</taxon>
        <taxon>Chironomoidea</taxon>
        <taxon>Ceratopogonidae</taxon>
        <taxon>Ceratopogoninae</taxon>
        <taxon>Culicoides</taxon>
        <taxon>Monoculicoides</taxon>
    </lineage>
</organism>
<protein>
    <submittedName>
        <fullName evidence="4">CSON010665 protein</fullName>
    </submittedName>
</protein>
<dbReference type="Pfam" id="PF02181">
    <property type="entry name" value="FH2"/>
    <property type="match status" value="1"/>
</dbReference>
<name>A0A336M7H3_CULSO</name>
<dbReference type="GO" id="GO:0030866">
    <property type="term" value="P:cortical actin cytoskeleton organization"/>
    <property type="evidence" value="ECO:0007669"/>
    <property type="project" value="TreeGrafter"/>
</dbReference>
<evidence type="ECO:0000256" key="2">
    <source>
        <dbReference type="SAM" id="MobiDB-lite"/>
    </source>
</evidence>
<dbReference type="GO" id="GO:0008017">
    <property type="term" value="F:microtubule binding"/>
    <property type="evidence" value="ECO:0007669"/>
    <property type="project" value="InterPro"/>
</dbReference>
<dbReference type="AlphaFoldDB" id="A0A336M7H3"/>
<dbReference type="GO" id="GO:0051015">
    <property type="term" value="F:actin filament binding"/>
    <property type="evidence" value="ECO:0007669"/>
    <property type="project" value="TreeGrafter"/>
</dbReference>
<sequence length="952" mass="105545">MSSVTKMKSNKITPLSISNRTPSNSKTTSSRISSSTTGSLFNVARVKKVELSDLNKNGGSAVERLSKTNTSGNVLRKVASITATANTDTSKKQQESKPSFVPEKLNFGAYEKFEGQMLINWFQSTLSGGTVNTEDSAPSRLVLQCCTNLLVAGVIKQIPDKHAAVQDVFKPNLMYQWTHTEVPKLEAIPGKLNSSDFWPHTDDSPTPTPKMPSITFTSTPKILNDVSNQLPKLADVKNIINKCETMDELCNTMQQLMLQESANMRNTNSFNDNCSPIIKKQNNLSINNNNDGDDDKSVSDMSEYRTGSASMFQSALDKTDLLKFDNSAINEIESDVKVKEIGVQTEMINNNCEEKEIQTISVRTENKEIQTDNSESEKNLIKSEEKTETPMNPVNSAPLPPPPPPPPIMNNIPKPPPMMIPNQGIPKPPPLVPAGTISSCPVPPPPMPMGMTSNGPPIPPPAPTGKPPGAMNPPALPLPKQTDWQTTITLRKPVKNPPKPMKPLFWTRIVTKPPVTTPIQIETDAVDATEPPATLGESEKTPELWQEIDETSLDNLDEFTELFSRQVVAPKQKTRDEKARPAKVETIKVLDSKRSQTVGIFARSLHVGFEEIEHAIYHCDTSVVSLETLQHIMAIKATPDELAQIKEVATGDVPLDAPEKFLLHISKISSFSERISCIVLQAEFDEAVSTVSRKLETIIRVCTFIIESDNLKIIFSIILTLGNYMNGGNRTRGQADGFGLEILGKLKDVKSKDSKITLLHFIVKTFIQQARKNGTLITELVLPIPDPTDIDKSLNVDFDDCKQQLNILQSKLNSCRKTIDVVISASGDSANPFKDKMNAFLEEATLRLENKFEKLEKSKKIFIQALAFYKFNPKSGTLDECTPSQFFELWTPFTHDFRDIWIKEIDVLTNEIIKKSKKASVKSTKSNSTSQPSGKQPSKLKQRIAQLRNRDN</sequence>
<dbReference type="SUPFAM" id="SSF101447">
    <property type="entry name" value="Formin homology 2 domain (FH2 domain)"/>
    <property type="match status" value="1"/>
</dbReference>
<dbReference type="GO" id="GO:0005737">
    <property type="term" value="C:cytoplasm"/>
    <property type="evidence" value="ECO:0007669"/>
    <property type="project" value="TreeGrafter"/>
</dbReference>
<feature type="compositionally biased region" description="Basic and acidic residues" evidence="2">
    <location>
        <begin position="368"/>
        <end position="388"/>
    </location>
</feature>
<dbReference type="GO" id="GO:0005884">
    <property type="term" value="C:actin filament"/>
    <property type="evidence" value="ECO:0007669"/>
    <property type="project" value="InterPro"/>
</dbReference>
<dbReference type="InterPro" id="IPR015425">
    <property type="entry name" value="FH2_Formin"/>
</dbReference>
<dbReference type="InterPro" id="IPR001265">
    <property type="entry name" value="Formin_Cappuccino_subfam"/>
</dbReference>
<evidence type="ECO:0000256" key="1">
    <source>
        <dbReference type="ARBA" id="ARBA00005271"/>
    </source>
</evidence>
<feature type="compositionally biased region" description="Low complexity" evidence="2">
    <location>
        <begin position="23"/>
        <end position="37"/>
    </location>
</feature>
<gene>
    <name evidence="4" type="primary">CSON010665</name>
</gene>
<dbReference type="PANTHER" id="PTHR45920:SF7">
    <property type="entry name" value="FORMIN-G"/>
    <property type="match status" value="1"/>
</dbReference>